<dbReference type="Proteomes" id="UP000646365">
    <property type="component" value="Unassembled WGS sequence"/>
</dbReference>
<dbReference type="PANTHER" id="PTHR38595">
    <property type="entry name" value="CYTOPLASMIC PROTEIN-RELATED"/>
    <property type="match status" value="1"/>
</dbReference>
<dbReference type="SUPFAM" id="SSF160719">
    <property type="entry name" value="gpW/gp25-like"/>
    <property type="match status" value="1"/>
</dbReference>
<comment type="caution">
    <text evidence="2">The sequence shown here is derived from an EMBL/GenBank/DDBJ whole genome shotgun (WGS) entry which is preliminary data.</text>
</comment>
<dbReference type="InterPro" id="IPR017737">
    <property type="entry name" value="TssE1-like"/>
</dbReference>
<dbReference type="InterPro" id="IPR053176">
    <property type="entry name" value="T6SS_TssE1-like"/>
</dbReference>
<evidence type="ECO:0000313" key="2">
    <source>
        <dbReference type="EMBL" id="GGF34687.1"/>
    </source>
</evidence>
<accession>A0A8J2YY58</accession>
<keyword evidence="3" id="KW-1185">Reference proteome</keyword>
<reference evidence="2" key="1">
    <citation type="journal article" date="2014" name="Int. J. Syst. Evol. Microbiol.">
        <title>Complete genome sequence of Corynebacterium casei LMG S-19264T (=DSM 44701T), isolated from a smear-ripened cheese.</title>
        <authorList>
            <consortium name="US DOE Joint Genome Institute (JGI-PGF)"/>
            <person name="Walter F."/>
            <person name="Albersmeier A."/>
            <person name="Kalinowski J."/>
            <person name="Ruckert C."/>
        </authorList>
    </citation>
    <scope>NUCLEOTIDE SEQUENCE</scope>
    <source>
        <strain evidence="2">CGMCC 1.15725</strain>
    </source>
</reference>
<reference evidence="2" key="2">
    <citation type="submission" date="2020-09" db="EMBL/GenBank/DDBJ databases">
        <authorList>
            <person name="Sun Q."/>
            <person name="Zhou Y."/>
        </authorList>
    </citation>
    <scope>NUCLEOTIDE SEQUENCE</scope>
    <source>
        <strain evidence="2">CGMCC 1.15725</strain>
    </source>
</reference>
<dbReference type="NCBIfam" id="TIGR03357">
    <property type="entry name" value="VI_zyme"/>
    <property type="match status" value="1"/>
</dbReference>
<dbReference type="PANTHER" id="PTHR38595:SF1">
    <property type="entry name" value="TYPE VI SECRETION SYSTEM COMPONENT TSSE1"/>
    <property type="match status" value="1"/>
</dbReference>
<dbReference type="Pfam" id="PF04965">
    <property type="entry name" value="GPW_gp25"/>
    <property type="match status" value="1"/>
</dbReference>
<dbReference type="Gene3D" id="3.10.450.40">
    <property type="match status" value="1"/>
</dbReference>
<protein>
    <submittedName>
        <fullName evidence="2">Type VI secretion protein</fullName>
    </submittedName>
</protein>
<organism evidence="2 3">
    <name type="scientific">Aliidongia dinghuensis</name>
    <dbReference type="NCBI Taxonomy" id="1867774"/>
    <lineage>
        <taxon>Bacteria</taxon>
        <taxon>Pseudomonadati</taxon>
        <taxon>Pseudomonadota</taxon>
        <taxon>Alphaproteobacteria</taxon>
        <taxon>Rhodospirillales</taxon>
        <taxon>Dongiaceae</taxon>
        <taxon>Aliidongia</taxon>
    </lineage>
</organism>
<dbReference type="InterPro" id="IPR007048">
    <property type="entry name" value="IraD/Gp25-like"/>
</dbReference>
<proteinExistence type="predicted"/>
<sequence length="171" mass="19055">MTAPSSPGARRSPAPVLAPLLDRLLDAEPDRAVDRPASPAESVALLRRAVHRDLEALLNARRPWRTVADRFPALRLSPVTYGIPDFTAGAYNDRQQREVLRAEIEETIQRFEPRLAQVQVRLSDDGNLLRATLRLSIDALLRTHPAPEPIVFDTMIDTTTADVVLNPVYGY</sequence>
<dbReference type="EMBL" id="BMJQ01000013">
    <property type="protein sequence ID" value="GGF34687.1"/>
    <property type="molecule type" value="Genomic_DNA"/>
</dbReference>
<name>A0A8J2YY58_9PROT</name>
<dbReference type="AlphaFoldDB" id="A0A8J2YY58"/>
<evidence type="ECO:0000259" key="1">
    <source>
        <dbReference type="Pfam" id="PF04965"/>
    </source>
</evidence>
<feature type="domain" description="IraD/Gp25-like" evidence="1">
    <location>
        <begin position="46"/>
        <end position="145"/>
    </location>
</feature>
<evidence type="ECO:0000313" key="3">
    <source>
        <dbReference type="Proteomes" id="UP000646365"/>
    </source>
</evidence>
<gene>
    <name evidence="2" type="ORF">GCM10011611_46170</name>
</gene>
<dbReference type="RefSeq" id="WP_189050215.1">
    <property type="nucleotide sequence ID" value="NZ_BMJQ01000013.1"/>
</dbReference>